<dbReference type="Proteomes" id="UP001228049">
    <property type="component" value="Unassembled WGS sequence"/>
</dbReference>
<accession>A0AAD9EP07</accession>
<proteinExistence type="predicted"/>
<feature type="region of interest" description="Disordered" evidence="6">
    <location>
        <begin position="275"/>
        <end position="295"/>
    </location>
</feature>
<keyword evidence="4" id="KW-0539">Nucleus</keyword>
<dbReference type="GO" id="GO:0042796">
    <property type="term" value="P:snRNA transcription by RNA polymerase III"/>
    <property type="evidence" value="ECO:0007669"/>
    <property type="project" value="TreeGrafter"/>
</dbReference>
<feature type="compositionally biased region" description="Acidic residues" evidence="6">
    <location>
        <begin position="130"/>
        <end position="145"/>
    </location>
</feature>
<dbReference type="GO" id="GO:0042795">
    <property type="term" value="P:snRNA transcription by RNA polymerase II"/>
    <property type="evidence" value="ECO:0007669"/>
    <property type="project" value="TreeGrafter"/>
</dbReference>
<dbReference type="GO" id="GO:0019185">
    <property type="term" value="C:snRNA-activating protein complex"/>
    <property type="evidence" value="ECO:0007669"/>
    <property type="project" value="TreeGrafter"/>
</dbReference>
<dbReference type="InterPro" id="IPR051575">
    <property type="entry name" value="Myb-like_DNA-bd"/>
</dbReference>
<keyword evidence="5" id="KW-0175">Coiled coil</keyword>
<sequence>MSVSLSAERDRIQRQVEELEQSLSATNADLQLMSNESDAEDSEEEGKQSAADLLAERERIQQEIQNLENVLGEQSPERPAVRRTVHRGQEACSQEDGSPRTGGLQSGGRFTEDRRPAVRRTVHRGQEACSQEDDADDSSSEESDLSDPQSDLSVPSEVTCLTLRSDLSVPSQRPVCPLRVSCLSRHNELSVPSHELSVPSEVSCLSRHNELSVPSQVSCLSPHNELSSELGVPPSPEGCLQMNLVYQQVLQETLQQLEDLLTNNNRQQKELVSQLSGPIRERPQEQPASSSCQPSTGMYLGRFLKPYFKDKLTSLGPPANQEAREKASRMSGCLDEKQLKIKRWESWQKTLLIHSVSRDSLRKLIQPKLSK</sequence>
<evidence type="ECO:0000313" key="7">
    <source>
        <dbReference type="EMBL" id="KAK1876183.1"/>
    </source>
</evidence>
<feature type="compositionally biased region" description="Low complexity" evidence="6">
    <location>
        <begin position="146"/>
        <end position="156"/>
    </location>
</feature>
<dbReference type="GO" id="GO:0000978">
    <property type="term" value="F:RNA polymerase II cis-regulatory region sequence-specific DNA binding"/>
    <property type="evidence" value="ECO:0007669"/>
    <property type="project" value="TreeGrafter"/>
</dbReference>
<dbReference type="PANTHER" id="PTHR46621">
    <property type="entry name" value="SNRNA-ACTIVATING PROTEIN COMPLEX SUBUNIT 4"/>
    <property type="match status" value="1"/>
</dbReference>
<evidence type="ECO:0000256" key="1">
    <source>
        <dbReference type="ARBA" id="ARBA00023015"/>
    </source>
</evidence>
<evidence type="ECO:0000256" key="6">
    <source>
        <dbReference type="SAM" id="MobiDB-lite"/>
    </source>
</evidence>
<name>A0AAD9EP07_DISEL</name>
<feature type="compositionally biased region" description="Polar residues" evidence="6">
    <location>
        <begin position="286"/>
        <end position="295"/>
    </location>
</feature>
<feature type="coiled-coil region" evidence="5">
    <location>
        <begin position="247"/>
        <end position="274"/>
    </location>
</feature>
<keyword evidence="8" id="KW-1185">Reference proteome</keyword>
<feature type="region of interest" description="Disordered" evidence="6">
    <location>
        <begin position="16"/>
        <end position="156"/>
    </location>
</feature>
<evidence type="ECO:0000256" key="3">
    <source>
        <dbReference type="ARBA" id="ARBA00023163"/>
    </source>
</evidence>
<evidence type="ECO:0000313" key="8">
    <source>
        <dbReference type="Proteomes" id="UP001228049"/>
    </source>
</evidence>
<gene>
    <name evidence="7" type="ORF">KUDE01_015471</name>
</gene>
<organism evidence="7 8">
    <name type="scientific">Dissostichus eleginoides</name>
    <name type="common">Patagonian toothfish</name>
    <name type="synonym">Dissostichus amissus</name>
    <dbReference type="NCBI Taxonomy" id="100907"/>
    <lineage>
        <taxon>Eukaryota</taxon>
        <taxon>Metazoa</taxon>
        <taxon>Chordata</taxon>
        <taxon>Craniata</taxon>
        <taxon>Vertebrata</taxon>
        <taxon>Euteleostomi</taxon>
        <taxon>Actinopterygii</taxon>
        <taxon>Neopterygii</taxon>
        <taxon>Teleostei</taxon>
        <taxon>Neoteleostei</taxon>
        <taxon>Acanthomorphata</taxon>
        <taxon>Eupercaria</taxon>
        <taxon>Perciformes</taxon>
        <taxon>Notothenioidei</taxon>
        <taxon>Nototheniidae</taxon>
        <taxon>Dissostichus</taxon>
    </lineage>
</organism>
<protein>
    <submittedName>
        <fullName evidence="7">snRNA-activating protein complex subunit 4</fullName>
    </submittedName>
</protein>
<dbReference type="GO" id="GO:0001006">
    <property type="term" value="F:RNA polymerase III type 3 promoter sequence-specific DNA binding"/>
    <property type="evidence" value="ECO:0007669"/>
    <property type="project" value="TreeGrafter"/>
</dbReference>
<evidence type="ECO:0000256" key="2">
    <source>
        <dbReference type="ARBA" id="ARBA00023125"/>
    </source>
</evidence>
<dbReference type="AlphaFoldDB" id="A0AAD9EP07"/>
<evidence type="ECO:0000256" key="4">
    <source>
        <dbReference type="ARBA" id="ARBA00023242"/>
    </source>
</evidence>
<comment type="caution">
    <text evidence="7">The sequence shown here is derived from an EMBL/GenBank/DDBJ whole genome shotgun (WGS) entry which is preliminary data.</text>
</comment>
<keyword evidence="3" id="KW-0804">Transcription</keyword>
<dbReference type="EMBL" id="JASDAP010000033">
    <property type="protein sequence ID" value="KAK1876183.1"/>
    <property type="molecule type" value="Genomic_DNA"/>
</dbReference>
<reference evidence="7" key="1">
    <citation type="submission" date="2023-04" db="EMBL/GenBank/DDBJ databases">
        <title>Chromosome-level genome of Chaenocephalus aceratus.</title>
        <authorList>
            <person name="Park H."/>
        </authorList>
    </citation>
    <scope>NUCLEOTIDE SEQUENCE</scope>
    <source>
        <strain evidence="7">DE</strain>
        <tissue evidence="7">Muscle</tissue>
    </source>
</reference>
<feature type="compositionally biased region" description="Polar residues" evidence="6">
    <location>
        <begin position="21"/>
        <end position="35"/>
    </location>
</feature>
<keyword evidence="2" id="KW-0238">DNA-binding</keyword>
<evidence type="ECO:0000256" key="5">
    <source>
        <dbReference type="SAM" id="Coils"/>
    </source>
</evidence>
<keyword evidence="1" id="KW-0805">Transcription regulation</keyword>
<dbReference type="PANTHER" id="PTHR46621:SF1">
    <property type="entry name" value="SNRNA-ACTIVATING PROTEIN COMPLEX SUBUNIT 4"/>
    <property type="match status" value="1"/>
</dbReference>